<organism evidence="11 12">
    <name type="scientific">Candidatus Blautia merdavium</name>
    <dbReference type="NCBI Taxonomy" id="2838494"/>
    <lineage>
        <taxon>Bacteria</taxon>
        <taxon>Bacillati</taxon>
        <taxon>Bacillota</taxon>
        <taxon>Clostridia</taxon>
        <taxon>Lachnospirales</taxon>
        <taxon>Lachnospiraceae</taxon>
        <taxon>Blautia</taxon>
    </lineage>
</organism>
<dbReference type="Pfam" id="PF07662">
    <property type="entry name" value="Nucleos_tra2_C"/>
    <property type="match status" value="1"/>
</dbReference>
<dbReference type="InterPro" id="IPR002668">
    <property type="entry name" value="CNT_N_dom"/>
</dbReference>
<feature type="transmembrane region" description="Helical" evidence="7">
    <location>
        <begin position="166"/>
        <end position="188"/>
    </location>
</feature>
<evidence type="ECO:0000256" key="6">
    <source>
        <dbReference type="ARBA" id="ARBA00023136"/>
    </source>
</evidence>
<keyword evidence="3" id="KW-1003">Cell membrane</keyword>
<dbReference type="PANTHER" id="PTHR10590:SF4">
    <property type="entry name" value="SOLUTE CARRIER FAMILY 28 MEMBER 3"/>
    <property type="match status" value="1"/>
</dbReference>
<evidence type="ECO:0000256" key="3">
    <source>
        <dbReference type="ARBA" id="ARBA00022475"/>
    </source>
</evidence>
<feature type="transmembrane region" description="Helical" evidence="7">
    <location>
        <begin position="35"/>
        <end position="56"/>
    </location>
</feature>
<comment type="subcellular location">
    <subcellularLocation>
        <location evidence="1">Cell membrane</location>
        <topology evidence="1">Multi-pass membrane protein</topology>
    </subcellularLocation>
</comment>
<feature type="transmembrane region" description="Helical" evidence="7">
    <location>
        <begin position="374"/>
        <end position="397"/>
    </location>
</feature>
<sequence>MKFLVNVIGILVVIAILFLISWNRKQIQWKSVLKGLIAQFIIAILLVKVPVGKMIVSAISNGITAVINCGADGLSFVFGDLLDASFANVFIVQVLGNIIFVSALVSVLYYIGVLGFVVKWIGKAVGKLMGTTEVESFVAVANMFLGQTDSPILVSKYLKSMTDSEVMVVLVSGMGSMSVSILGGYHALGIPMEHLLIASALVPVGSILVSKMILPQTDTPLNISDVKMDNKGNNSNVIEAIAEGAGIGMQMVLAIAASLVGIIGIVAVINMFLGMAGIRLEQIFSYIFAPIGFLMGLDGNEILMEGTWLGNKLILNEFVAFQDLGSVIQELDFRTSMICSISLCGFANISSLGICVSGIAVLCPEKKSTLSRLVLKAMIGGVFVSILSAMIVGLITLF</sequence>
<evidence type="ECO:0000259" key="8">
    <source>
        <dbReference type="Pfam" id="PF01773"/>
    </source>
</evidence>
<dbReference type="Pfam" id="PF07670">
    <property type="entry name" value="Gate"/>
    <property type="match status" value="1"/>
</dbReference>
<feature type="transmembrane region" description="Helical" evidence="7">
    <location>
        <begin position="340"/>
        <end position="362"/>
    </location>
</feature>
<feature type="transmembrane region" description="Helical" evidence="7">
    <location>
        <begin position="251"/>
        <end position="273"/>
    </location>
</feature>
<dbReference type="InterPro" id="IPR011657">
    <property type="entry name" value="CNT_C_dom"/>
</dbReference>
<dbReference type="GO" id="GO:0015293">
    <property type="term" value="F:symporter activity"/>
    <property type="evidence" value="ECO:0007669"/>
    <property type="project" value="TreeGrafter"/>
</dbReference>
<accession>A0A9D2T9W5</accession>
<reference evidence="11" key="1">
    <citation type="journal article" date="2021" name="PeerJ">
        <title>Extensive microbial diversity within the chicken gut microbiome revealed by metagenomics and culture.</title>
        <authorList>
            <person name="Gilroy R."/>
            <person name="Ravi A."/>
            <person name="Getino M."/>
            <person name="Pursley I."/>
            <person name="Horton D.L."/>
            <person name="Alikhan N.F."/>
            <person name="Baker D."/>
            <person name="Gharbi K."/>
            <person name="Hall N."/>
            <person name="Watson M."/>
            <person name="Adriaenssens E.M."/>
            <person name="Foster-Nyarko E."/>
            <person name="Jarju S."/>
            <person name="Secka A."/>
            <person name="Antonio M."/>
            <person name="Oren A."/>
            <person name="Chaudhuri R.R."/>
            <person name="La Ragione R."/>
            <person name="Hildebrand F."/>
            <person name="Pallen M.J."/>
        </authorList>
    </citation>
    <scope>NUCLEOTIDE SEQUENCE</scope>
    <source>
        <strain evidence="11">ChiBcec2-3848</strain>
    </source>
</reference>
<evidence type="ECO:0000256" key="7">
    <source>
        <dbReference type="SAM" id="Phobius"/>
    </source>
</evidence>
<evidence type="ECO:0000259" key="10">
    <source>
        <dbReference type="Pfam" id="PF07670"/>
    </source>
</evidence>
<comment type="similarity">
    <text evidence="2">Belongs to the concentrative nucleoside transporter (CNT) (TC 2.A.41) family.</text>
</comment>
<keyword evidence="4 7" id="KW-0812">Transmembrane</keyword>
<evidence type="ECO:0000256" key="5">
    <source>
        <dbReference type="ARBA" id="ARBA00022989"/>
    </source>
</evidence>
<dbReference type="InterPro" id="IPR011642">
    <property type="entry name" value="Gate_dom"/>
</dbReference>
<dbReference type="InterPro" id="IPR008276">
    <property type="entry name" value="C_nuclsd_transpt"/>
</dbReference>
<proteinExistence type="inferred from homology"/>
<reference evidence="11" key="2">
    <citation type="submission" date="2021-04" db="EMBL/GenBank/DDBJ databases">
        <authorList>
            <person name="Gilroy R."/>
        </authorList>
    </citation>
    <scope>NUCLEOTIDE SEQUENCE</scope>
    <source>
        <strain evidence="11">ChiBcec2-3848</strain>
    </source>
</reference>
<protein>
    <submittedName>
        <fullName evidence="11">NupC/NupG family nucleoside CNT transporter</fullName>
    </submittedName>
</protein>
<dbReference type="Proteomes" id="UP000823886">
    <property type="component" value="Unassembled WGS sequence"/>
</dbReference>
<dbReference type="PANTHER" id="PTHR10590">
    <property type="entry name" value="SODIUM/NUCLEOSIDE COTRANSPORTER"/>
    <property type="match status" value="1"/>
</dbReference>
<evidence type="ECO:0000313" key="12">
    <source>
        <dbReference type="Proteomes" id="UP000823886"/>
    </source>
</evidence>
<dbReference type="GO" id="GO:0005337">
    <property type="term" value="F:nucleoside transmembrane transporter activity"/>
    <property type="evidence" value="ECO:0007669"/>
    <property type="project" value="InterPro"/>
</dbReference>
<evidence type="ECO:0000259" key="9">
    <source>
        <dbReference type="Pfam" id="PF07662"/>
    </source>
</evidence>
<evidence type="ECO:0000313" key="11">
    <source>
        <dbReference type="EMBL" id="HJC62710.1"/>
    </source>
</evidence>
<dbReference type="EMBL" id="DWVZ01000047">
    <property type="protein sequence ID" value="HJC62710.1"/>
    <property type="molecule type" value="Genomic_DNA"/>
</dbReference>
<feature type="transmembrane region" description="Helical" evidence="7">
    <location>
        <begin position="6"/>
        <end position="23"/>
    </location>
</feature>
<evidence type="ECO:0000256" key="2">
    <source>
        <dbReference type="ARBA" id="ARBA00009033"/>
    </source>
</evidence>
<keyword evidence="5 7" id="KW-1133">Transmembrane helix</keyword>
<name>A0A9D2T9W5_9FIRM</name>
<dbReference type="Pfam" id="PF01773">
    <property type="entry name" value="Nucleos_tra2_N"/>
    <property type="match status" value="1"/>
</dbReference>
<comment type="caution">
    <text evidence="11">The sequence shown here is derived from an EMBL/GenBank/DDBJ whole genome shotgun (WGS) entry which is preliminary data.</text>
</comment>
<dbReference type="GO" id="GO:0005886">
    <property type="term" value="C:plasma membrane"/>
    <property type="evidence" value="ECO:0007669"/>
    <property type="project" value="UniProtKB-SubCell"/>
</dbReference>
<feature type="transmembrane region" description="Helical" evidence="7">
    <location>
        <begin position="94"/>
        <end position="121"/>
    </location>
</feature>
<evidence type="ECO:0000256" key="1">
    <source>
        <dbReference type="ARBA" id="ARBA00004651"/>
    </source>
</evidence>
<dbReference type="AlphaFoldDB" id="A0A9D2T9W5"/>
<gene>
    <name evidence="11" type="ORF">H9753_03695</name>
</gene>
<evidence type="ECO:0000256" key="4">
    <source>
        <dbReference type="ARBA" id="ARBA00022692"/>
    </source>
</evidence>
<feature type="domain" description="Concentrative nucleoside transporter N-terminal" evidence="8">
    <location>
        <begin position="8"/>
        <end position="81"/>
    </location>
</feature>
<keyword evidence="6 7" id="KW-0472">Membrane</keyword>
<feature type="domain" description="Concentrative nucleoside transporter C-terminal" evidence="9">
    <location>
        <begin position="194"/>
        <end position="393"/>
    </location>
</feature>
<feature type="transmembrane region" description="Helical" evidence="7">
    <location>
        <begin position="195"/>
        <end position="214"/>
    </location>
</feature>
<feature type="domain" description="Nucleoside transporter/FeoB GTPase Gate" evidence="10">
    <location>
        <begin position="92"/>
        <end position="187"/>
    </location>
</feature>